<dbReference type="InterPro" id="IPR050476">
    <property type="entry name" value="Insect_CytP450_Detox"/>
</dbReference>
<dbReference type="InterPro" id="IPR001128">
    <property type="entry name" value="Cyt_P450"/>
</dbReference>
<evidence type="ECO:0000256" key="7">
    <source>
        <dbReference type="ARBA" id="ARBA00022824"/>
    </source>
</evidence>
<keyword evidence="11 14" id="KW-0503">Monooxygenase</keyword>
<evidence type="ECO:0000256" key="4">
    <source>
        <dbReference type="ARBA" id="ARBA00010617"/>
    </source>
</evidence>
<dbReference type="PROSITE" id="PS00086">
    <property type="entry name" value="CYTOCHROME_P450"/>
    <property type="match status" value="1"/>
</dbReference>
<dbReference type="OrthoDB" id="2789670at2759"/>
<feature type="binding site" description="axial binding residue" evidence="13">
    <location>
        <position position="444"/>
    </location>
    <ligand>
        <name>heme</name>
        <dbReference type="ChEBI" id="CHEBI:30413"/>
    </ligand>
    <ligandPart>
        <name>Fe</name>
        <dbReference type="ChEBI" id="CHEBI:18248"/>
    </ligandPart>
</feature>
<dbReference type="SUPFAM" id="SSF48264">
    <property type="entry name" value="Cytochrome P450"/>
    <property type="match status" value="1"/>
</dbReference>
<evidence type="ECO:0000256" key="3">
    <source>
        <dbReference type="ARBA" id="ARBA00004406"/>
    </source>
</evidence>
<dbReference type="PANTHER" id="PTHR24292:SF100">
    <property type="entry name" value="CYTOCHROME P450 6A16, ISOFORM B-RELATED"/>
    <property type="match status" value="1"/>
</dbReference>
<organism evidence="16 17">
    <name type="scientific">Agrilus planipennis</name>
    <name type="common">Emerald ash borer</name>
    <name type="synonym">Agrilus marcopoli</name>
    <dbReference type="NCBI Taxonomy" id="224129"/>
    <lineage>
        <taxon>Eukaryota</taxon>
        <taxon>Metazoa</taxon>
        <taxon>Ecdysozoa</taxon>
        <taxon>Arthropoda</taxon>
        <taxon>Hexapoda</taxon>
        <taxon>Insecta</taxon>
        <taxon>Pterygota</taxon>
        <taxon>Neoptera</taxon>
        <taxon>Endopterygota</taxon>
        <taxon>Coleoptera</taxon>
        <taxon>Polyphaga</taxon>
        <taxon>Elateriformia</taxon>
        <taxon>Buprestoidea</taxon>
        <taxon>Buprestidae</taxon>
        <taxon>Agrilinae</taxon>
        <taxon>Agrilus</taxon>
    </lineage>
</organism>
<dbReference type="CDD" id="cd11056">
    <property type="entry name" value="CYP6-like"/>
    <property type="match status" value="1"/>
</dbReference>
<keyword evidence="15" id="KW-0812">Transmembrane</keyword>
<gene>
    <name evidence="17" type="primary">LOC108734383</name>
</gene>
<dbReference type="InterPro" id="IPR002401">
    <property type="entry name" value="Cyt_P450_E_grp-I"/>
</dbReference>
<dbReference type="FunFam" id="1.10.630.10:FF:000042">
    <property type="entry name" value="Cytochrome P450"/>
    <property type="match status" value="1"/>
</dbReference>
<keyword evidence="15" id="KW-1133">Transmembrane helix</keyword>
<dbReference type="Proteomes" id="UP000192223">
    <property type="component" value="Unplaced"/>
</dbReference>
<evidence type="ECO:0000256" key="15">
    <source>
        <dbReference type="SAM" id="Phobius"/>
    </source>
</evidence>
<proteinExistence type="inferred from homology"/>
<dbReference type="PRINTS" id="PR00463">
    <property type="entry name" value="EP450I"/>
</dbReference>
<dbReference type="STRING" id="224129.A0A1W4WLV5"/>
<protein>
    <submittedName>
        <fullName evidence="17">Probable cytochrome P450 6a23</fullName>
    </submittedName>
</protein>
<dbReference type="Gene3D" id="1.10.630.10">
    <property type="entry name" value="Cytochrome P450"/>
    <property type="match status" value="1"/>
</dbReference>
<keyword evidence="7" id="KW-0256">Endoplasmic reticulum</keyword>
<sequence length="500" mass="58490">MFLETVLILTISLLLYIFLYYKHCFTYWSKRNVETLPPKIPLGNITLDFFKGSSFLVFADVYRYFKSKKKCKYFGFYTLFRPVFVPTDTELIKKILITDFQHFTDRASYCNEEVEPLSANLFSLKGEKWKYMRTRLTPTFTSGKLKYMFHTILDCAREISTTLDKIIIQKEPVNIQELMYKFSINVIGSTAFGLDIDCFNNPNTEFKYHGLRVFNKDISRRILFFIELFFPKLLFLFRVNFVKVPRDTTEFFFKIVKDMVNYRESNNAKRNDFMQLLIELKNDKTKGEFTMDQITAQSFIFILAGFETSSTLSKFLMYELALNPEIQNRVREEIITVLKEFDGNVTYEAVSKMRYLEMCVCEAARKYPALPVLTRVCCKNYKIPDTDIVIEKGTVVLVPVQGIHYDPEYYPEPEKFDPERFSEENKKNMISCTWLPFGDGPRNCIGLRLGLLQSKIAIISLLRNHSFSLNSKTNQPLKFQVKGVVLNVDGDVYLNAQKLS</sequence>
<evidence type="ECO:0000313" key="16">
    <source>
        <dbReference type="Proteomes" id="UP000192223"/>
    </source>
</evidence>
<dbReference type="FunCoup" id="A0A1W4WLV5">
    <property type="interactions" value="130"/>
</dbReference>
<feature type="transmembrane region" description="Helical" evidence="15">
    <location>
        <begin position="6"/>
        <end position="21"/>
    </location>
</feature>
<comment type="subcellular location">
    <subcellularLocation>
        <location evidence="3">Endoplasmic reticulum membrane</location>
        <topology evidence="3">Peripheral membrane protein</topology>
    </subcellularLocation>
    <subcellularLocation>
        <location evidence="2">Microsome membrane</location>
        <topology evidence="2">Peripheral membrane protein</topology>
    </subcellularLocation>
</comment>
<name>A0A1W4WLV5_AGRPL</name>
<dbReference type="GO" id="GO:0016705">
    <property type="term" value="F:oxidoreductase activity, acting on paired donors, with incorporation or reduction of molecular oxygen"/>
    <property type="evidence" value="ECO:0007669"/>
    <property type="project" value="InterPro"/>
</dbReference>
<evidence type="ECO:0000256" key="13">
    <source>
        <dbReference type="PIRSR" id="PIRSR602401-1"/>
    </source>
</evidence>
<dbReference type="AlphaFoldDB" id="A0A1W4WLV5"/>
<comment type="similarity">
    <text evidence="4 14">Belongs to the cytochrome P450 family.</text>
</comment>
<dbReference type="KEGG" id="apln:108734383"/>
<dbReference type="InterPro" id="IPR017972">
    <property type="entry name" value="Cyt_P450_CS"/>
</dbReference>
<evidence type="ECO:0000256" key="9">
    <source>
        <dbReference type="ARBA" id="ARBA00023002"/>
    </source>
</evidence>
<dbReference type="InParanoid" id="A0A1W4WLV5"/>
<dbReference type="GO" id="GO:0005789">
    <property type="term" value="C:endoplasmic reticulum membrane"/>
    <property type="evidence" value="ECO:0007669"/>
    <property type="project" value="UniProtKB-SubCell"/>
</dbReference>
<evidence type="ECO:0000256" key="2">
    <source>
        <dbReference type="ARBA" id="ARBA00004174"/>
    </source>
</evidence>
<dbReference type="GO" id="GO:0004497">
    <property type="term" value="F:monooxygenase activity"/>
    <property type="evidence" value="ECO:0007669"/>
    <property type="project" value="UniProtKB-KW"/>
</dbReference>
<keyword evidence="9 14" id="KW-0560">Oxidoreductase</keyword>
<dbReference type="PRINTS" id="PR00385">
    <property type="entry name" value="P450"/>
</dbReference>
<keyword evidence="10 13" id="KW-0408">Iron</keyword>
<keyword evidence="6 13" id="KW-0479">Metal-binding</keyword>
<keyword evidence="16" id="KW-1185">Reference proteome</keyword>
<evidence type="ECO:0000256" key="10">
    <source>
        <dbReference type="ARBA" id="ARBA00023004"/>
    </source>
</evidence>
<keyword evidence="12 15" id="KW-0472">Membrane</keyword>
<evidence type="ECO:0000256" key="11">
    <source>
        <dbReference type="ARBA" id="ARBA00023033"/>
    </source>
</evidence>
<evidence type="ECO:0000256" key="6">
    <source>
        <dbReference type="ARBA" id="ARBA00022723"/>
    </source>
</evidence>
<dbReference type="PANTHER" id="PTHR24292">
    <property type="entry name" value="CYTOCHROME P450"/>
    <property type="match status" value="1"/>
</dbReference>
<evidence type="ECO:0000313" key="17">
    <source>
        <dbReference type="RefSeq" id="XP_018321432.1"/>
    </source>
</evidence>
<dbReference type="GeneID" id="108734383"/>
<reference evidence="17" key="1">
    <citation type="submission" date="2025-08" db="UniProtKB">
        <authorList>
            <consortium name="RefSeq"/>
        </authorList>
    </citation>
    <scope>IDENTIFICATION</scope>
    <source>
        <tissue evidence="17">Entire body</tissue>
    </source>
</reference>
<dbReference type="RefSeq" id="XP_018321432.1">
    <property type="nucleotide sequence ID" value="XM_018465930.2"/>
</dbReference>
<evidence type="ECO:0000256" key="8">
    <source>
        <dbReference type="ARBA" id="ARBA00022848"/>
    </source>
</evidence>
<dbReference type="Pfam" id="PF00067">
    <property type="entry name" value="p450"/>
    <property type="match status" value="1"/>
</dbReference>
<evidence type="ECO:0000256" key="1">
    <source>
        <dbReference type="ARBA" id="ARBA00001971"/>
    </source>
</evidence>
<evidence type="ECO:0000256" key="5">
    <source>
        <dbReference type="ARBA" id="ARBA00022617"/>
    </source>
</evidence>
<comment type="cofactor">
    <cofactor evidence="1 13">
        <name>heme</name>
        <dbReference type="ChEBI" id="CHEBI:30413"/>
    </cofactor>
</comment>
<evidence type="ECO:0000256" key="14">
    <source>
        <dbReference type="RuleBase" id="RU000461"/>
    </source>
</evidence>
<dbReference type="InterPro" id="IPR036396">
    <property type="entry name" value="Cyt_P450_sf"/>
</dbReference>
<dbReference type="GO" id="GO:0020037">
    <property type="term" value="F:heme binding"/>
    <property type="evidence" value="ECO:0007669"/>
    <property type="project" value="InterPro"/>
</dbReference>
<accession>A0A1W4WLV5</accession>
<keyword evidence="5 13" id="KW-0349">Heme</keyword>
<keyword evidence="8" id="KW-0492">Microsome</keyword>
<evidence type="ECO:0000256" key="12">
    <source>
        <dbReference type="ARBA" id="ARBA00023136"/>
    </source>
</evidence>
<dbReference type="GO" id="GO:0005506">
    <property type="term" value="F:iron ion binding"/>
    <property type="evidence" value="ECO:0007669"/>
    <property type="project" value="InterPro"/>
</dbReference>